<evidence type="ECO:0000313" key="8">
    <source>
        <dbReference type="Proteomes" id="UP000176101"/>
    </source>
</evidence>
<evidence type="ECO:0000256" key="4">
    <source>
        <dbReference type="ARBA" id="ARBA00022842"/>
    </source>
</evidence>
<name>A0A1E7KQ56_9ACTN</name>
<proteinExistence type="inferred from homology"/>
<dbReference type="GO" id="GO:0016787">
    <property type="term" value="F:hydrolase activity"/>
    <property type="evidence" value="ECO:0007669"/>
    <property type="project" value="UniProtKB-KW"/>
</dbReference>
<keyword evidence="8" id="KW-1185">Reference proteome</keyword>
<evidence type="ECO:0000256" key="3">
    <source>
        <dbReference type="ARBA" id="ARBA00022801"/>
    </source>
</evidence>
<evidence type="ECO:0000256" key="2">
    <source>
        <dbReference type="ARBA" id="ARBA00005582"/>
    </source>
</evidence>
<dbReference type="AlphaFoldDB" id="A0A1E7KQ56"/>
<keyword evidence="3 5" id="KW-0378">Hydrolase</keyword>
<dbReference type="OrthoDB" id="9804442at2"/>
<comment type="similarity">
    <text evidence="2 5">Belongs to the Nudix hydrolase family.</text>
</comment>
<dbReference type="Pfam" id="PF00293">
    <property type="entry name" value="NUDIX"/>
    <property type="match status" value="1"/>
</dbReference>
<reference evidence="7 8" key="1">
    <citation type="journal article" date="2016" name="Front. Microbiol.">
        <title>Comparative Genomics Analysis of Streptomyces Species Reveals Their Adaptation to the Marine Environment and Their Diversity at the Genomic Level.</title>
        <authorList>
            <person name="Tian X."/>
            <person name="Zhang Z."/>
            <person name="Yang T."/>
            <person name="Chen M."/>
            <person name="Li J."/>
            <person name="Chen F."/>
            <person name="Yang J."/>
            <person name="Li W."/>
            <person name="Zhang B."/>
            <person name="Zhang Z."/>
            <person name="Wu J."/>
            <person name="Zhang C."/>
            <person name="Long L."/>
            <person name="Xiao J."/>
        </authorList>
    </citation>
    <scope>NUCLEOTIDE SEQUENCE [LARGE SCALE GENOMIC DNA]</scope>
    <source>
        <strain evidence="7 8">SCSIO 02100</strain>
    </source>
</reference>
<dbReference type="PROSITE" id="PS51462">
    <property type="entry name" value="NUDIX"/>
    <property type="match status" value="1"/>
</dbReference>
<dbReference type="InterPro" id="IPR020084">
    <property type="entry name" value="NUDIX_hydrolase_CS"/>
</dbReference>
<dbReference type="Gene3D" id="3.90.79.10">
    <property type="entry name" value="Nucleoside Triphosphate Pyrophosphohydrolase"/>
    <property type="match status" value="1"/>
</dbReference>
<evidence type="ECO:0000313" key="7">
    <source>
        <dbReference type="EMBL" id="OEV06058.1"/>
    </source>
</evidence>
<dbReference type="PANTHER" id="PTHR43046:SF12">
    <property type="entry name" value="GDP-MANNOSE MANNOSYL HYDROLASE"/>
    <property type="match status" value="1"/>
</dbReference>
<keyword evidence="4" id="KW-0460">Magnesium</keyword>
<dbReference type="PROSITE" id="PS00893">
    <property type="entry name" value="NUDIX_BOX"/>
    <property type="match status" value="1"/>
</dbReference>
<sequence>MERTHRPAVRVICLDAAQRPLLLRWRDPLDGALLWEPPGGGVELGETPLVAARRELAEETGLDPAAVGDRSVPVERDVWWNGTRHVGPEEFFVARFAEERPALSRAGLLPDERVNLLGHAWFAWSDLNTSAERIEPPALVSVLAALVPDGPWRGPGP</sequence>
<dbReference type="InterPro" id="IPR015797">
    <property type="entry name" value="NUDIX_hydrolase-like_dom_sf"/>
</dbReference>
<feature type="domain" description="Nudix hydrolase" evidence="6">
    <location>
        <begin position="4"/>
        <end position="146"/>
    </location>
</feature>
<protein>
    <submittedName>
        <fullName evidence="7">NUDIX hydrolase</fullName>
    </submittedName>
</protein>
<dbReference type="SUPFAM" id="SSF55811">
    <property type="entry name" value="Nudix"/>
    <property type="match status" value="1"/>
</dbReference>
<dbReference type="Proteomes" id="UP000176101">
    <property type="component" value="Unassembled WGS sequence"/>
</dbReference>
<gene>
    <name evidence="7" type="ORF">AN216_00700</name>
</gene>
<comment type="cofactor">
    <cofactor evidence="1">
        <name>Mg(2+)</name>
        <dbReference type="ChEBI" id="CHEBI:18420"/>
    </cofactor>
</comment>
<dbReference type="RefSeq" id="WP_070194618.1">
    <property type="nucleotide sequence ID" value="NZ_LJGU01000089.1"/>
</dbReference>
<dbReference type="EMBL" id="LJGU01000089">
    <property type="protein sequence ID" value="OEV06058.1"/>
    <property type="molecule type" value="Genomic_DNA"/>
</dbReference>
<evidence type="ECO:0000256" key="5">
    <source>
        <dbReference type="RuleBase" id="RU003476"/>
    </source>
</evidence>
<accession>A0A1E7KQ56</accession>
<organism evidence="7 8">
    <name type="scientific">Streptomyces oceani</name>
    <dbReference type="NCBI Taxonomy" id="1075402"/>
    <lineage>
        <taxon>Bacteria</taxon>
        <taxon>Bacillati</taxon>
        <taxon>Actinomycetota</taxon>
        <taxon>Actinomycetes</taxon>
        <taxon>Kitasatosporales</taxon>
        <taxon>Streptomycetaceae</taxon>
        <taxon>Streptomyces</taxon>
    </lineage>
</organism>
<evidence type="ECO:0000259" key="6">
    <source>
        <dbReference type="PROSITE" id="PS51462"/>
    </source>
</evidence>
<dbReference type="PANTHER" id="PTHR43046">
    <property type="entry name" value="GDP-MANNOSE MANNOSYL HYDROLASE"/>
    <property type="match status" value="1"/>
</dbReference>
<dbReference type="PATRIC" id="fig|1075402.3.peg.139"/>
<dbReference type="InterPro" id="IPR000086">
    <property type="entry name" value="NUDIX_hydrolase_dom"/>
</dbReference>
<comment type="caution">
    <text evidence="7">The sequence shown here is derived from an EMBL/GenBank/DDBJ whole genome shotgun (WGS) entry which is preliminary data.</text>
</comment>
<dbReference type="STRING" id="1075402.AN216_00700"/>
<dbReference type="PRINTS" id="PR00502">
    <property type="entry name" value="NUDIXFAMILY"/>
</dbReference>
<evidence type="ECO:0000256" key="1">
    <source>
        <dbReference type="ARBA" id="ARBA00001946"/>
    </source>
</evidence>
<dbReference type="InterPro" id="IPR020476">
    <property type="entry name" value="Nudix_hydrolase"/>
</dbReference>